<dbReference type="GO" id="GO:0004332">
    <property type="term" value="F:fructose-bisphosphate aldolase activity"/>
    <property type="evidence" value="ECO:0007669"/>
    <property type="project" value="InterPro"/>
</dbReference>
<dbReference type="PIRSF" id="PIRSF038992">
    <property type="entry name" value="Aldolase_Ia"/>
    <property type="match status" value="1"/>
</dbReference>
<proteinExistence type="predicted"/>
<organism evidence="1 2">
    <name type="scientific">Pseudooceanicola lipolyticus</name>
    <dbReference type="NCBI Taxonomy" id="2029104"/>
    <lineage>
        <taxon>Bacteria</taxon>
        <taxon>Pseudomonadati</taxon>
        <taxon>Pseudomonadota</taxon>
        <taxon>Alphaproteobacteria</taxon>
        <taxon>Rhodobacterales</taxon>
        <taxon>Paracoccaceae</taxon>
        <taxon>Pseudooceanicola</taxon>
    </lineage>
</organism>
<name>A0A2M8J5Z7_9RHOB</name>
<sequence length="295" mass="31620">MADLDDIKDGKDWGEDRPVDTSRFFLKGGANHDWGMKARLAKIFRPETGRTVMLAFDHGYFQGPTTGLERMDLSIAPLAPHADVLMCTRGALRTVIPPETGKPVVLRCSAGNSILTELSNELVSVEIEDAVRLGAAGMAAQVYIGAEYEHKSISNVVKLIDAGTRYGIPTMAVTGVGADMVRDARYFGLATRIAAEIGAQLVKSYFVDEGFEKIVLGCPVPIVIAGGKKLPERDALEMAYRAIDQGAAGVDMGRNVFQSENSIGMLKALEAVVHGGATGQEAYELFRDTGQNVAA</sequence>
<protein>
    <submittedName>
        <fullName evidence="1">3-hydroxy-5-phosphonooxypentane-2,4-dione thiolase</fullName>
    </submittedName>
</protein>
<dbReference type="Pfam" id="PF01791">
    <property type="entry name" value="DeoC"/>
    <property type="match status" value="1"/>
</dbReference>
<accession>A0A2M8J5Z7</accession>
<dbReference type="SUPFAM" id="SSF51569">
    <property type="entry name" value="Aldolase"/>
    <property type="match status" value="1"/>
</dbReference>
<dbReference type="NCBIfam" id="NF006081">
    <property type="entry name" value="PRK08227.1"/>
    <property type="match status" value="1"/>
</dbReference>
<dbReference type="Proteomes" id="UP000231553">
    <property type="component" value="Unassembled WGS sequence"/>
</dbReference>
<comment type="caution">
    <text evidence="1">The sequence shown here is derived from an EMBL/GenBank/DDBJ whole genome shotgun (WGS) entry which is preliminary data.</text>
</comment>
<dbReference type="RefSeq" id="WP_100161158.1">
    <property type="nucleotide sequence ID" value="NZ_PGTB01000004.1"/>
</dbReference>
<evidence type="ECO:0000313" key="1">
    <source>
        <dbReference type="EMBL" id="PJE38165.1"/>
    </source>
</evidence>
<dbReference type="SMART" id="SM01133">
    <property type="entry name" value="DeoC"/>
    <property type="match status" value="1"/>
</dbReference>
<dbReference type="EMBL" id="PGTB01000004">
    <property type="protein sequence ID" value="PJE38165.1"/>
    <property type="molecule type" value="Genomic_DNA"/>
</dbReference>
<dbReference type="InterPro" id="IPR041720">
    <property type="entry name" value="FbaB-like"/>
</dbReference>
<keyword evidence="2" id="KW-1185">Reference proteome</keyword>
<dbReference type="PANTHER" id="PTHR47916">
    <property type="entry name" value="FRUCTOSE-BISPHOSPHATE ALDOLASE CLASS 1"/>
    <property type="match status" value="1"/>
</dbReference>
<evidence type="ECO:0000313" key="2">
    <source>
        <dbReference type="Proteomes" id="UP000231553"/>
    </source>
</evidence>
<dbReference type="InterPro" id="IPR050456">
    <property type="entry name" value="DeoC/FbaB_aldolase"/>
</dbReference>
<dbReference type="AlphaFoldDB" id="A0A2M8J5Z7"/>
<dbReference type="InterPro" id="IPR002915">
    <property type="entry name" value="DeoC/FbaB/LacD_aldolase"/>
</dbReference>
<gene>
    <name evidence="1" type="ORF">CVM52_03210</name>
</gene>
<dbReference type="InterPro" id="IPR013785">
    <property type="entry name" value="Aldolase_TIM"/>
</dbReference>
<dbReference type="OrthoDB" id="5915071at2"/>
<dbReference type="Gene3D" id="3.20.20.70">
    <property type="entry name" value="Aldolase class I"/>
    <property type="match status" value="1"/>
</dbReference>
<dbReference type="PANTHER" id="PTHR47916:SF1">
    <property type="entry name" value="3-HYDROXY-5-PHOSPHONOOXYPENTANE-2,4-DIONE THIOLASE"/>
    <property type="match status" value="1"/>
</dbReference>
<reference evidence="1 2" key="1">
    <citation type="journal article" date="2018" name="Int. J. Syst. Evol. Microbiol.">
        <title>Pseudooceanicola lipolyticus sp. nov., a marine alphaproteobacterium, reclassification of Oceanicola flagellatus as Pseudooceanicola flagellatus comb. nov. and emended description of the genus Pseudooceanicola.</title>
        <authorList>
            <person name="Huang M.-M."/>
            <person name="Guo L.-L."/>
            <person name="Wu Y.-H."/>
            <person name="Lai Q.-L."/>
            <person name="Shao Z.-Z."/>
            <person name="Wang C.-S."/>
            <person name="Wu M."/>
            <person name="Xu X.-W."/>
        </authorList>
    </citation>
    <scope>NUCLEOTIDE SEQUENCE [LARGE SCALE GENOMIC DNA]</scope>
    <source>
        <strain evidence="1 2">157</strain>
    </source>
</reference>
<dbReference type="CDD" id="cd00958">
    <property type="entry name" value="DhnA"/>
    <property type="match status" value="1"/>
</dbReference>